<name>A0ABQ0CA17_9PROT</name>
<gene>
    <name evidence="2" type="ORF">SIID45300_02069</name>
</gene>
<reference evidence="2 3" key="1">
    <citation type="submission" date="2024-05" db="EMBL/GenBank/DDBJ databases">
        <authorList>
            <consortium name="Candidatus Magnetaquicoccaceae bacterium FCR-1 genome sequencing consortium"/>
            <person name="Shimoshige H."/>
            <person name="Shimamura S."/>
            <person name="Taoka A."/>
            <person name="Kobayashi H."/>
            <person name="Maekawa T."/>
        </authorList>
    </citation>
    <scope>NUCLEOTIDE SEQUENCE [LARGE SCALE GENOMIC DNA]</scope>
    <source>
        <strain evidence="2 3">FCR-1</strain>
    </source>
</reference>
<sequence>MAREKKCDPTDCDLLAGEVHARIDHLYQRQAKLLRRMDELERATRAQLDRFAAAWPSQLIEGLVTRQGELLRRIEEQEEESARIYANQNDLLQSLDVTLNDIRERIRQIAERQESLSPSVAVDAGSE</sequence>
<proteinExistence type="predicted"/>
<keyword evidence="3" id="KW-1185">Reference proteome</keyword>
<organism evidence="2 3">
    <name type="scientific">Candidatus Magnetaquiglobus chichijimensis</name>
    <dbReference type="NCBI Taxonomy" id="3141448"/>
    <lineage>
        <taxon>Bacteria</taxon>
        <taxon>Pseudomonadati</taxon>
        <taxon>Pseudomonadota</taxon>
        <taxon>Magnetococcia</taxon>
        <taxon>Magnetococcales</taxon>
        <taxon>Candidatus Magnetaquicoccaceae</taxon>
        <taxon>Candidatus Magnetaquiglobus</taxon>
    </lineage>
</organism>
<comment type="caution">
    <text evidence="2">The sequence shown here is derived from an EMBL/GenBank/DDBJ whole genome shotgun (WGS) entry which is preliminary data.</text>
</comment>
<accession>A0ABQ0CA17</accession>
<evidence type="ECO:0000313" key="2">
    <source>
        <dbReference type="EMBL" id="GAB0057737.1"/>
    </source>
</evidence>
<keyword evidence="1" id="KW-0175">Coiled coil</keyword>
<evidence type="ECO:0000256" key="1">
    <source>
        <dbReference type="SAM" id="Coils"/>
    </source>
</evidence>
<protein>
    <submittedName>
        <fullName evidence="2">Uncharacterized protein</fullName>
    </submittedName>
</protein>
<evidence type="ECO:0000313" key="3">
    <source>
        <dbReference type="Proteomes" id="UP001628193"/>
    </source>
</evidence>
<dbReference type="Proteomes" id="UP001628193">
    <property type="component" value="Unassembled WGS sequence"/>
</dbReference>
<dbReference type="RefSeq" id="WP_420905430.1">
    <property type="nucleotide sequence ID" value="NZ_BAAFGK010000004.1"/>
</dbReference>
<feature type="coiled-coil region" evidence="1">
    <location>
        <begin position="23"/>
        <end position="112"/>
    </location>
</feature>
<reference evidence="2 3" key="2">
    <citation type="submission" date="2024-09" db="EMBL/GenBank/DDBJ databases">
        <title>Draft genome sequence of Candidatus Magnetaquicoccaceae bacterium FCR-1.</title>
        <authorList>
            <person name="Shimoshige H."/>
            <person name="Shimamura S."/>
            <person name="Taoka A."/>
            <person name="Kobayashi H."/>
            <person name="Maekawa T."/>
        </authorList>
    </citation>
    <scope>NUCLEOTIDE SEQUENCE [LARGE SCALE GENOMIC DNA]</scope>
    <source>
        <strain evidence="2 3">FCR-1</strain>
    </source>
</reference>
<dbReference type="EMBL" id="BAAFGK010000004">
    <property type="protein sequence ID" value="GAB0057737.1"/>
    <property type="molecule type" value="Genomic_DNA"/>
</dbReference>